<reference evidence="1 2" key="1">
    <citation type="journal article" date="2014" name="Front. Genet.">
        <title>Genome and metabolic network of "Candidatus Phaeomarinobacter ectocarpi" Ec32, a new candidate genus of Alphaproteobacteria frequently associated with brown algae.</title>
        <authorList>
            <person name="Dittami S.M."/>
            <person name="Barbeyron T."/>
            <person name="Boyen C."/>
            <person name="Cambefort J."/>
            <person name="Collet G."/>
            <person name="Delage L."/>
            <person name="Gobet A."/>
            <person name="Groisillier A."/>
            <person name="Leblanc C."/>
            <person name="Michel G."/>
            <person name="Scornet D."/>
            <person name="Siegel A."/>
            <person name="Tapia J.E."/>
            <person name="Tonon T."/>
        </authorList>
    </citation>
    <scope>NUCLEOTIDE SEQUENCE [LARGE SCALE GENOMIC DNA]</scope>
    <source>
        <strain evidence="1 2">Ec32</strain>
    </source>
</reference>
<organism evidence="1 2">
    <name type="scientific">Candidatus Phaeomarinibacter ectocarpi</name>
    <dbReference type="NCBI Taxonomy" id="1458461"/>
    <lineage>
        <taxon>Bacteria</taxon>
        <taxon>Pseudomonadati</taxon>
        <taxon>Pseudomonadota</taxon>
        <taxon>Alphaproteobacteria</taxon>
        <taxon>Hyphomicrobiales</taxon>
        <taxon>Parvibaculaceae</taxon>
        <taxon>Candidatus Phaeomarinibacter</taxon>
    </lineage>
</organism>
<protein>
    <submittedName>
        <fullName evidence="1">Uncharacterized protein</fullName>
    </submittedName>
</protein>
<evidence type="ECO:0000313" key="2">
    <source>
        <dbReference type="Proteomes" id="UP000032160"/>
    </source>
</evidence>
<dbReference type="RefSeq" id="WP_171815985.1">
    <property type="nucleotide sequence ID" value="NZ_HG966617.1"/>
</dbReference>
<proteinExistence type="predicted"/>
<gene>
    <name evidence="1" type="ORF">BN1012_Phect1289</name>
</gene>
<dbReference type="PATRIC" id="fig|1458461.3.peg.1288"/>
<accession>X5M896</accession>
<keyword evidence="2" id="KW-1185">Reference proteome</keyword>
<dbReference type="HOGENOM" id="CLU_3181511_0_0_5"/>
<sequence>MAKHEMSPEFLTARDARFVGALAGDLACSPATITTPTTKTKTGITV</sequence>
<dbReference type="STRING" id="1458461.BN1012_Phect1289"/>
<dbReference type="EMBL" id="HG966617">
    <property type="protein sequence ID" value="CDO59503.1"/>
    <property type="molecule type" value="Genomic_DNA"/>
</dbReference>
<name>X5M896_9HYPH</name>
<dbReference type="AlphaFoldDB" id="X5M896"/>
<evidence type="ECO:0000313" key="1">
    <source>
        <dbReference type="EMBL" id="CDO59503.1"/>
    </source>
</evidence>
<dbReference type="KEGG" id="pect:BN1012_Phect1289"/>
<dbReference type="Proteomes" id="UP000032160">
    <property type="component" value="Chromosome I"/>
</dbReference>